<name>A0ABW5KIE0_9SPHI</name>
<keyword evidence="3" id="KW-1185">Reference proteome</keyword>
<dbReference type="InterPro" id="IPR040704">
    <property type="entry name" value="HEPN_AbiU2"/>
</dbReference>
<evidence type="ECO:0000313" key="3">
    <source>
        <dbReference type="Proteomes" id="UP001597545"/>
    </source>
</evidence>
<evidence type="ECO:0000259" key="1">
    <source>
        <dbReference type="Pfam" id="PF18734"/>
    </source>
</evidence>
<sequence length="207" mass="24852">MENVKYPYMNHVQMTLHLMFHSLTELRILSKPRTSRSELKLLNSHLFTFYAVSVQYMFTMEFCKLLETSNKAEENVASLMKLNEYTLKEVGQQFNERYQENRHILNEIRKSDIHKLIRKNRNTKFGHLDGSQSQPYRISPLSDDELDDVIGIVEKVKKVFNNCTSVYDFEFMFTHEDDRTDNFVKFHARYQEFYSQNRRLAMEQGFF</sequence>
<proteinExistence type="predicted"/>
<protein>
    <recommendedName>
        <fullName evidence="1">HEPN AbiU2-like domain-containing protein</fullName>
    </recommendedName>
</protein>
<feature type="domain" description="HEPN AbiU2-like" evidence="1">
    <location>
        <begin position="29"/>
        <end position="150"/>
    </location>
</feature>
<dbReference type="RefSeq" id="WP_380904833.1">
    <property type="nucleotide sequence ID" value="NZ_JBHUEG010000004.1"/>
</dbReference>
<evidence type="ECO:0000313" key="2">
    <source>
        <dbReference type="EMBL" id="MFD2548762.1"/>
    </source>
</evidence>
<comment type="caution">
    <text evidence="2">The sequence shown here is derived from an EMBL/GenBank/DDBJ whole genome shotgun (WGS) entry which is preliminary data.</text>
</comment>
<accession>A0ABW5KIE0</accession>
<dbReference type="Proteomes" id="UP001597545">
    <property type="component" value="Unassembled WGS sequence"/>
</dbReference>
<organism evidence="2 3">
    <name type="scientific">Sphingobacterium suaedae</name>
    <dbReference type="NCBI Taxonomy" id="1686402"/>
    <lineage>
        <taxon>Bacteria</taxon>
        <taxon>Pseudomonadati</taxon>
        <taxon>Bacteroidota</taxon>
        <taxon>Sphingobacteriia</taxon>
        <taxon>Sphingobacteriales</taxon>
        <taxon>Sphingobacteriaceae</taxon>
        <taxon>Sphingobacterium</taxon>
    </lineage>
</organism>
<gene>
    <name evidence="2" type="ORF">ACFSR5_14010</name>
</gene>
<dbReference type="EMBL" id="JBHULR010000005">
    <property type="protein sequence ID" value="MFD2548762.1"/>
    <property type="molecule type" value="Genomic_DNA"/>
</dbReference>
<reference evidence="3" key="1">
    <citation type="journal article" date="2019" name="Int. J. Syst. Evol. Microbiol.">
        <title>The Global Catalogue of Microorganisms (GCM) 10K type strain sequencing project: providing services to taxonomists for standard genome sequencing and annotation.</title>
        <authorList>
            <consortium name="The Broad Institute Genomics Platform"/>
            <consortium name="The Broad Institute Genome Sequencing Center for Infectious Disease"/>
            <person name="Wu L."/>
            <person name="Ma J."/>
        </authorList>
    </citation>
    <scope>NUCLEOTIDE SEQUENCE [LARGE SCALE GENOMIC DNA]</scope>
    <source>
        <strain evidence="3">KCTC 42662</strain>
    </source>
</reference>
<dbReference type="Pfam" id="PF18734">
    <property type="entry name" value="HEPN_AbiU2"/>
    <property type="match status" value="1"/>
</dbReference>